<proteinExistence type="predicted"/>
<name>A0A4Y2IZJ4_ARAVE</name>
<dbReference type="EMBL" id="BGPR01003003">
    <property type="protein sequence ID" value="GBM82302.1"/>
    <property type="molecule type" value="Genomic_DNA"/>
</dbReference>
<accession>A0A4Y2IZJ4</accession>
<comment type="caution">
    <text evidence="1">The sequence shown here is derived from an EMBL/GenBank/DDBJ whole genome shotgun (WGS) entry which is preliminary data.</text>
</comment>
<reference evidence="1 2" key="1">
    <citation type="journal article" date="2019" name="Sci. Rep.">
        <title>Orb-weaving spider Araneus ventricosus genome elucidates the spidroin gene catalogue.</title>
        <authorList>
            <person name="Kono N."/>
            <person name="Nakamura H."/>
            <person name="Ohtoshi R."/>
            <person name="Moran D.A.P."/>
            <person name="Shinohara A."/>
            <person name="Yoshida Y."/>
            <person name="Fujiwara M."/>
            <person name="Mori M."/>
            <person name="Tomita M."/>
            <person name="Arakawa K."/>
        </authorList>
    </citation>
    <scope>NUCLEOTIDE SEQUENCE [LARGE SCALE GENOMIC DNA]</scope>
</reference>
<gene>
    <name evidence="1" type="ORF">AVEN_193549_1</name>
</gene>
<evidence type="ECO:0000313" key="1">
    <source>
        <dbReference type="EMBL" id="GBM82302.1"/>
    </source>
</evidence>
<sequence>MTNLFVLFGDKVVFTLTKGRVKDRLGENHGSPGLSSNSWMQHYVWTLFYYGFLDKPGKYGLKSLFGDSRLYSICPFLIFPRRIVMP</sequence>
<keyword evidence="2" id="KW-1185">Reference proteome</keyword>
<organism evidence="1 2">
    <name type="scientific">Araneus ventricosus</name>
    <name type="common">Orbweaver spider</name>
    <name type="synonym">Epeira ventricosa</name>
    <dbReference type="NCBI Taxonomy" id="182803"/>
    <lineage>
        <taxon>Eukaryota</taxon>
        <taxon>Metazoa</taxon>
        <taxon>Ecdysozoa</taxon>
        <taxon>Arthropoda</taxon>
        <taxon>Chelicerata</taxon>
        <taxon>Arachnida</taxon>
        <taxon>Araneae</taxon>
        <taxon>Araneomorphae</taxon>
        <taxon>Entelegynae</taxon>
        <taxon>Araneoidea</taxon>
        <taxon>Araneidae</taxon>
        <taxon>Araneus</taxon>
    </lineage>
</organism>
<evidence type="ECO:0000313" key="2">
    <source>
        <dbReference type="Proteomes" id="UP000499080"/>
    </source>
</evidence>
<dbReference type="AlphaFoldDB" id="A0A4Y2IZJ4"/>
<protein>
    <submittedName>
        <fullName evidence="1">Uncharacterized protein</fullName>
    </submittedName>
</protein>
<dbReference type="Proteomes" id="UP000499080">
    <property type="component" value="Unassembled WGS sequence"/>
</dbReference>